<accession>A0A917QBU9</accession>
<comment type="pathway">
    <text evidence="1">Carbohydrate degradation; glycolysis; D-glyceraldehyde 3-phosphate and glycerone phosphate from D-glucose: step 4/4.</text>
</comment>
<keyword evidence="4" id="KW-0324">Glycolysis</keyword>
<dbReference type="PANTHER" id="PTHR11627">
    <property type="entry name" value="FRUCTOSE-BISPHOSPHATE ALDOLASE"/>
    <property type="match status" value="1"/>
</dbReference>
<dbReference type="RefSeq" id="WP_188827802.1">
    <property type="nucleotide sequence ID" value="NZ_BMMW01000001.1"/>
</dbReference>
<dbReference type="SUPFAM" id="SSF51569">
    <property type="entry name" value="Aldolase"/>
    <property type="match status" value="1"/>
</dbReference>
<gene>
    <name evidence="7" type="primary">fbaB</name>
    <name evidence="7" type="ORF">GCM10011591_12460</name>
</gene>
<evidence type="ECO:0000256" key="1">
    <source>
        <dbReference type="ARBA" id="ARBA00004714"/>
    </source>
</evidence>
<dbReference type="EC" id="4.1.2.13" evidence="3"/>
<keyword evidence="5" id="KW-0456">Lyase</keyword>
<protein>
    <recommendedName>
        <fullName evidence="3">fructose-bisphosphate aldolase</fullName>
        <ecNumber evidence="3">4.1.2.13</ecNumber>
    </recommendedName>
    <alternativeName>
        <fullName evidence="6">Fructose-bisphosphate aldolase class I</fullName>
    </alternativeName>
</protein>
<evidence type="ECO:0000256" key="6">
    <source>
        <dbReference type="ARBA" id="ARBA00029799"/>
    </source>
</evidence>
<dbReference type="AlphaFoldDB" id="A0A917QBU9"/>
<evidence type="ECO:0000256" key="3">
    <source>
        <dbReference type="ARBA" id="ARBA00013068"/>
    </source>
</evidence>
<reference evidence="7" key="1">
    <citation type="journal article" date="2014" name="Int. J. Syst. Evol. Microbiol.">
        <title>Complete genome sequence of Corynebacterium casei LMG S-19264T (=DSM 44701T), isolated from a smear-ripened cheese.</title>
        <authorList>
            <consortium name="US DOE Joint Genome Institute (JGI-PGF)"/>
            <person name="Walter F."/>
            <person name="Albersmeier A."/>
            <person name="Kalinowski J."/>
            <person name="Ruckert C."/>
        </authorList>
    </citation>
    <scope>NUCLEOTIDE SEQUENCE</scope>
    <source>
        <strain evidence="7">CGMCC 4.7278</strain>
    </source>
</reference>
<comment type="similarity">
    <text evidence="2">Belongs to the class I fructose-bisphosphate aldolase family.</text>
</comment>
<dbReference type="GO" id="GO:0004332">
    <property type="term" value="F:fructose-bisphosphate aldolase activity"/>
    <property type="evidence" value="ECO:0007669"/>
    <property type="project" value="UniProtKB-EC"/>
</dbReference>
<evidence type="ECO:0000313" key="7">
    <source>
        <dbReference type="EMBL" id="GGK42375.1"/>
    </source>
</evidence>
<evidence type="ECO:0000256" key="5">
    <source>
        <dbReference type="ARBA" id="ARBA00023239"/>
    </source>
</evidence>
<sequence>MTALPAAPPLANTAATLTATGRGILAADESIATMSARLSAEGVTPSATSRRDYRELLLTAPALAEFVSGIILCEETFRQSLADGTPFPVAARALGVLPGIKVDAGTSVLPGQNGALITEGLDGLGKRLASFAAAGAAFAKWRAVIDVSTTSRYSIDANAAALARYAALCVEHGIVPIVEPEVLSVGDHSLAASEKATRRALAALFSALDEASVEVSAVVLKPNFITPGLAAPPADARLVADVTYSALRDHVPASVGGIAFLSGGHPTERVCAYLRELSAVTQRPWPVTFSFGRALVSAALRTWAGEVSLVADAQAVLVANCRAAALSVAKPQGDLGGE</sequence>
<dbReference type="Pfam" id="PF00274">
    <property type="entry name" value="Glycolytic"/>
    <property type="match status" value="1"/>
</dbReference>
<dbReference type="InterPro" id="IPR013785">
    <property type="entry name" value="Aldolase_TIM"/>
</dbReference>
<dbReference type="Gene3D" id="3.20.20.70">
    <property type="entry name" value="Aldolase class I"/>
    <property type="match status" value="1"/>
</dbReference>
<evidence type="ECO:0000256" key="2">
    <source>
        <dbReference type="ARBA" id="ARBA00010387"/>
    </source>
</evidence>
<proteinExistence type="inferred from homology"/>
<dbReference type="Proteomes" id="UP000612956">
    <property type="component" value="Unassembled WGS sequence"/>
</dbReference>
<dbReference type="EMBL" id="BMMW01000001">
    <property type="protein sequence ID" value="GGK42375.1"/>
    <property type="molecule type" value="Genomic_DNA"/>
</dbReference>
<evidence type="ECO:0000313" key="8">
    <source>
        <dbReference type="Proteomes" id="UP000612956"/>
    </source>
</evidence>
<dbReference type="GO" id="GO:0006096">
    <property type="term" value="P:glycolytic process"/>
    <property type="evidence" value="ECO:0007669"/>
    <property type="project" value="UniProtKB-KW"/>
</dbReference>
<comment type="caution">
    <text evidence="7">The sequence shown here is derived from an EMBL/GenBank/DDBJ whole genome shotgun (WGS) entry which is preliminary data.</text>
</comment>
<keyword evidence="8" id="KW-1185">Reference proteome</keyword>
<dbReference type="InterPro" id="IPR000741">
    <property type="entry name" value="FBA_I"/>
</dbReference>
<name>A0A917QBU9_9NOCA</name>
<dbReference type="NCBIfam" id="NF033379">
    <property type="entry name" value="FrucBisAld_I"/>
    <property type="match status" value="1"/>
</dbReference>
<evidence type="ECO:0000256" key="4">
    <source>
        <dbReference type="ARBA" id="ARBA00023152"/>
    </source>
</evidence>
<organism evidence="7 8">
    <name type="scientific">Nocardia camponoti</name>
    <dbReference type="NCBI Taxonomy" id="1616106"/>
    <lineage>
        <taxon>Bacteria</taxon>
        <taxon>Bacillati</taxon>
        <taxon>Actinomycetota</taxon>
        <taxon>Actinomycetes</taxon>
        <taxon>Mycobacteriales</taxon>
        <taxon>Nocardiaceae</taxon>
        <taxon>Nocardia</taxon>
    </lineage>
</organism>
<reference evidence="7" key="2">
    <citation type="submission" date="2020-09" db="EMBL/GenBank/DDBJ databases">
        <authorList>
            <person name="Sun Q."/>
            <person name="Zhou Y."/>
        </authorList>
    </citation>
    <scope>NUCLEOTIDE SEQUENCE</scope>
    <source>
        <strain evidence="7">CGMCC 4.7278</strain>
    </source>
</reference>